<dbReference type="Pfam" id="PF01156">
    <property type="entry name" value="IU_nuc_hydro"/>
    <property type="match status" value="1"/>
</dbReference>
<protein>
    <submittedName>
        <fullName evidence="4">Nucleoside hydrolase</fullName>
    </submittedName>
</protein>
<dbReference type="AlphaFoldDB" id="A0A4V2M3S7"/>
<dbReference type="InterPro" id="IPR036452">
    <property type="entry name" value="Ribo_hydro-like"/>
</dbReference>
<proteinExistence type="predicted"/>
<dbReference type="Gene3D" id="3.90.245.10">
    <property type="entry name" value="Ribonucleoside hydrolase-like"/>
    <property type="match status" value="1"/>
</dbReference>
<dbReference type="InterPro" id="IPR023186">
    <property type="entry name" value="IUNH"/>
</dbReference>
<dbReference type="PANTHER" id="PTHR12304:SF4">
    <property type="entry name" value="URIDINE NUCLEOSIDASE"/>
    <property type="match status" value="1"/>
</dbReference>
<evidence type="ECO:0000313" key="5">
    <source>
        <dbReference type="Proteomes" id="UP000294225"/>
    </source>
</evidence>
<sequence>MGLAIAKAPMIIDTDAGGDPDDSVALVVAARLVPELALVVTGDEYGGERARFVRWLLDLAGRSDVRVVAGADLGNRRGFVVGGMCPAEVPPQDTDVAAAVSEVFEGLDGQVRWVGMGPLSNLASLQRERPELVARLAVTQMGGAINYRDPARAEHNFRADPAAVIEILPTLERWGPPTFVLSDVTFNPAIEITAESPLYRRWAAPDARPWERVLREQFDRWTAKYPALQHDALALAAALLWPGVRFVREHVVLDDIARMSLKADGAEIKMSISADYAAFMTWLDKALG</sequence>
<organism evidence="4 5">
    <name type="scientific">Kribbella speibonae</name>
    <dbReference type="NCBI Taxonomy" id="1572660"/>
    <lineage>
        <taxon>Bacteria</taxon>
        <taxon>Bacillati</taxon>
        <taxon>Actinomycetota</taxon>
        <taxon>Actinomycetes</taxon>
        <taxon>Propionibacteriales</taxon>
        <taxon>Kribbellaceae</taxon>
        <taxon>Kribbella</taxon>
    </lineage>
</organism>
<name>A0A4V2M3S7_9ACTN</name>
<dbReference type="Proteomes" id="UP000294225">
    <property type="component" value="Unassembled WGS sequence"/>
</dbReference>
<dbReference type="SUPFAM" id="SSF53590">
    <property type="entry name" value="Nucleoside hydrolase"/>
    <property type="match status" value="1"/>
</dbReference>
<evidence type="ECO:0000259" key="3">
    <source>
        <dbReference type="Pfam" id="PF01156"/>
    </source>
</evidence>
<accession>A0A4V2M3S7</accession>
<dbReference type="PANTHER" id="PTHR12304">
    <property type="entry name" value="INOSINE-URIDINE PREFERRING NUCLEOSIDE HYDROLASE"/>
    <property type="match status" value="1"/>
</dbReference>
<dbReference type="InterPro" id="IPR001910">
    <property type="entry name" value="Inosine/uridine_hydrolase_dom"/>
</dbReference>
<dbReference type="GO" id="GO:0006152">
    <property type="term" value="P:purine nucleoside catabolic process"/>
    <property type="evidence" value="ECO:0007669"/>
    <property type="project" value="TreeGrafter"/>
</dbReference>
<feature type="domain" description="Inosine/uridine-preferring nucleoside hydrolase" evidence="3">
    <location>
        <begin position="10"/>
        <end position="242"/>
    </location>
</feature>
<dbReference type="GO" id="GO:0005829">
    <property type="term" value="C:cytosol"/>
    <property type="evidence" value="ECO:0007669"/>
    <property type="project" value="TreeGrafter"/>
</dbReference>
<evidence type="ECO:0000256" key="2">
    <source>
        <dbReference type="ARBA" id="ARBA00023295"/>
    </source>
</evidence>
<evidence type="ECO:0000256" key="1">
    <source>
        <dbReference type="ARBA" id="ARBA00022801"/>
    </source>
</evidence>
<dbReference type="EMBL" id="SJKC01000005">
    <property type="protein sequence ID" value="TCC33242.1"/>
    <property type="molecule type" value="Genomic_DNA"/>
</dbReference>
<keyword evidence="1 4" id="KW-0378">Hydrolase</keyword>
<gene>
    <name evidence="4" type="ORF">E0H92_32090</name>
</gene>
<comment type="caution">
    <text evidence="4">The sequence shown here is derived from an EMBL/GenBank/DDBJ whole genome shotgun (WGS) entry which is preliminary data.</text>
</comment>
<evidence type="ECO:0000313" key="4">
    <source>
        <dbReference type="EMBL" id="TCC33242.1"/>
    </source>
</evidence>
<reference evidence="4 5" key="1">
    <citation type="submission" date="2019-02" db="EMBL/GenBank/DDBJ databases">
        <title>Kribbella capetownensis sp. nov. and Kribbella speibonae sp. nov., isolated from soil.</title>
        <authorList>
            <person name="Curtis S.M."/>
            <person name="Norton I."/>
            <person name="Everest G.J."/>
            <person name="Meyers P.R."/>
        </authorList>
    </citation>
    <scope>NUCLEOTIDE SEQUENCE [LARGE SCALE GENOMIC DNA]</scope>
    <source>
        <strain evidence="4 5">YM55</strain>
    </source>
</reference>
<keyword evidence="2" id="KW-0326">Glycosidase</keyword>
<dbReference type="GO" id="GO:0008477">
    <property type="term" value="F:purine nucleosidase activity"/>
    <property type="evidence" value="ECO:0007669"/>
    <property type="project" value="TreeGrafter"/>
</dbReference>